<feature type="domain" description="Peptidase M24" evidence="6">
    <location>
        <begin position="367"/>
        <end position="582"/>
    </location>
</feature>
<evidence type="ECO:0008006" key="11">
    <source>
        <dbReference type="Google" id="ProtNLM"/>
    </source>
</evidence>
<dbReference type="EMBL" id="BQKY01000011">
    <property type="protein sequence ID" value="GJN92494.1"/>
    <property type="molecule type" value="Genomic_DNA"/>
</dbReference>
<dbReference type="Pfam" id="PF16188">
    <property type="entry name" value="Peptidase_M24_C"/>
    <property type="match status" value="1"/>
</dbReference>
<dbReference type="InterPro" id="IPR036005">
    <property type="entry name" value="Creatinase/aminopeptidase-like"/>
</dbReference>
<dbReference type="Proteomes" id="UP001342314">
    <property type="component" value="Unassembled WGS sequence"/>
</dbReference>
<evidence type="ECO:0000259" key="6">
    <source>
        <dbReference type="Pfam" id="PF00557"/>
    </source>
</evidence>
<keyword evidence="4" id="KW-0378">Hydrolase</keyword>
<evidence type="ECO:0000259" key="8">
    <source>
        <dbReference type="Pfam" id="PF16188"/>
    </source>
</evidence>
<accession>A0AAV5GTC6</accession>
<sequence length="652" mass="72427">MGFLSCFQPLLPARSSARSACSSAESLLEKDARDFIEPSHRPAEAVPNRVDTSARLRGLREELQRAGVDAYIVPTADAHNSEWVGPCDQRRAWLSGFTGSAGVAVVTASEAHLFTDSRYYVQAGKELDANWVLDKVGEKDVKNWDQWVLDMPKGSKIGIDATQLDYGTGKALRNKANDAGLELVFPGENLVDKIWQDRPSRSHEPIKVHPLKFAGKSAADKLSDIRSYLRTSHTAAASSYAPAPSPSFLLTTLNPIAWLLNLRGSDIPNDPVFYAYLLVPLDGDVRLWVQSEAVTPGLREATKEIGGKIEPYEEALEALGGVQGKVVADAKISWAVVDRVGEDNLAIVKSPVEAAQAIKNETELAGFRAAYLRDGAAWVRWQAWLEEQLARGRTVTEWDAGEELTRYREKQDNFAGLAYENISATGENAALPHYEPSESHPVPISLSSPYLNDSGAQYLDGTIDTTRTMHFGRPTGEHRRAYTRVLQGHMAVDRLVFPEGTTGEQVDALARAPLWSEGMNYGHGTGHGVGEYLSVHETQVGISHSLGYFNTPFVPGHITSNEPAYYEQGSYGIRIESVLAVVEARTRRQFGSARWLRFERLTVVPIQTRMVEWGLLSREERKWLEEHNRTCRDKLLPLVQDDKRAVRWLKKL</sequence>
<dbReference type="InterPro" id="IPR033740">
    <property type="entry name" value="Pept_M24B"/>
</dbReference>
<comment type="cofactor">
    <cofactor evidence="1">
        <name>Mn(2+)</name>
        <dbReference type="ChEBI" id="CHEBI:29035"/>
    </cofactor>
</comment>
<dbReference type="FunFam" id="3.40.350.10:FF:000003">
    <property type="entry name" value="Xaa-pro aminopeptidase P"/>
    <property type="match status" value="1"/>
</dbReference>
<evidence type="ECO:0000256" key="4">
    <source>
        <dbReference type="ARBA" id="ARBA00022801"/>
    </source>
</evidence>
<dbReference type="GO" id="GO:0070006">
    <property type="term" value="F:metalloaminopeptidase activity"/>
    <property type="evidence" value="ECO:0007669"/>
    <property type="project" value="InterPro"/>
</dbReference>
<comment type="similarity">
    <text evidence="2">Belongs to the peptidase M24B family.</text>
</comment>
<name>A0AAV5GTC6_9BASI</name>
<evidence type="ECO:0000256" key="2">
    <source>
        <dbReference type="ARBA" id="ARBA00008766"/>
    </source>
</evidence>
<comment type="caution">
    <text evidence="9">The sequence shown here is derived from an EMBL/GenBank/DDBJ whole genome shotgun (WGS) entry which is preliminary data.</text>
</comment>
<dbReference type="InterPro" id="IPR032416">
    <property type="entry name" value="Peptidase_M24_C"/>
</dbReference>
<dbReference type="SUPFAM" id="SSF53092">
    <property type="entry name" value="Creatinase/prolidase N-terminal domain"/>
    <property type="match status" value="1"/>
</dbReference>
<evidence type="ECO:0000256" key="3">
    <source>
        <dbReference type="ARBA" id="ARBA00022723"/>
    </source>
</evidence>
<dbReference type="PANTHER" id="PTHR43763:SF17">
    <property type="entry name" value="AMINOPEPTIDASE P, CYTOPLASMIC-RELATED"/>
    <property type="match status" value="1"/>
</dbReference>
<dbReference type="AlphaFoldDB" id="A0AAV5GTC6"/>
<dbReference type="Gene3D" id="3.90.230.10">
    <property type="entry name" value="Creatinase/methionine aminopeptidase superfamily"/>
    <property type="match status" value="1"/>
</dbReference>
<dbReference type="SUPFAM" id="SSF55920">
    <property type="entry name" value="Creatinase/aminopeptidase"/>
    <property type="match status" value="1"/>
</dbReference>
<keyword evidence="10" id="KW-1185">Reference proteome</keyword>
<dbReference type="Pfam" id="PF16189">
    <property type="entry name" value="Creatinase_N_2"/>
    <property type="match status" value="1"/>
</dbReference>
<reference evidence="9 10" key="1">
    <citation type="submission" date="2021-12" db="EMBL/GenBank/DDBJ databases">
        <title>High titer production of polyol ester of fatty acids by Rhodotorula paludigena BS15 towards product separation-free biomass refinery.</title>
        <authorList>
            <person name="Mano J."/>
            <person name="Ono H."/>
            <person name="Tanaka T."/>
            <person name="Naito K."/>
            <person name="Sushida H."/>
            <person name="Ike M."/>
            <person name="Tokuyasu K."/>
            <person name="Kitaoka M."/>
        </authorList>
    </citation>
    <scope>NUCLEOTIDE SEQUENCE [LARGE SCALE GENOMIC DNA]</scope>
    <source>
        <strain evidence="9 10">BS15</strain>
    </source>
</reference>
<evidence type="ECO:0000313" key="10">
    <source>
        <dbReference type="Proteomes" id="UP001342314"/>
    </source>
</evidence>
<protein>
    <recommendedName>
        <fullName evidence="11">Creatinase/aminopeptidase</fullName>
    </recommendedName>
</protein>
<dbReference type="Pfam" id="PF01321">
    <property type="entry name" value="Creatinase_N"/>
    <property type="match status" value="1"/>
</dbReference>
<keyword evidence="3" id="KW-0479">Metal-binding</keyword>
<keyword evidence="5" id="KW-0464">Manganese</keyword>
<evidence type="ECO:0000256" key="5">
    <source>
        <dbReference type="ARBA" id="ARBA00023211"/>
    </source>
</evidence>
<dbReference type="InterPro" id="IPR050422">
    <property type="entry name" value="X-Pro_aminopeptidase_P"/>
</dbReference>
<dbReference type="FunFam" id="3.90.230.10:FF:000009">
    <property type="entry name" value="xaa-Pro aminopeptidase 2"/>
    <property type="match status" value="1"/>
</dbReference>
<dbReference type="PANTHER" id="PTHR43763">
    <property type="entry name" value="XAA-PRO AMINOPEPTIDASE 1"/>
    <property type="match status" value="1"/>
</dbReference>
<dbReference type="InterPro" id="IPR029149">
    <property type="entry name" value="Creatin/AminoP/Spt16_N"/>
</dbReference>
<dbReference type="CDD" id="cd01085">
    <property type="entry name" value="APP"/>
    <property type="match status" value="1"/>
</dbReference>
<feature type="domain" description="Creatinase N-terminal" evidence="7">
    <location>
        <begin position="55"/>
        <end position="182"/>
    </location>
</feature>
<proteinExistence type="inferred from homology"/>
<dbReference type="InterPro" id="IPR000994">
    <property type="entry name" value="Pept_M24"/>
</dbReference>
<dbReference type="Gene3D" id="3.40.350.10">
    <property type="entry name" value="Creatinase/prolidase N-terminal domain"/>
    <property type="match status" value="2"/>
</dbReference>
<evidence type="ECO:0000259" key="7">
    <source>
        <dbReference type="Pfam" id="PF01321"/>
    </source>
</evidence>
<evidence type="ECO:0000256" key="1">
    <source>
        <dbReference type="ARBA" id="ARBA00001936"/>
    </source>
</evidence>
<feature type="domain" description="Peptidase M24 C-terminal" evidence="8">
    <location>
        <begin position="595"/>
        <end position="651"/>
    </location>
</feature>
<gene>
    <name evidence="9" type="ORF">Rhopal_005524-T1</name>
</gene>
<dbReference type="InterPro" id="IPR000587">
    <property type="entry name" value="Creatinase_N"/>
</dbReference>
<dbReference type="GO" id="GO:0046872">
    <property type="term" value="F:metal ion binding"/>
    <property type="evidence" value="ECO:0007669"/>
    <property type="project" value="UniProtKB-KW"/>
</dbReference>
<dbReference type="Pfam" id="PF00557">
    <property type="entry name" value="Peptidase_M24"/>
    <property type="match status" value="1"/>
</dbReference>
<evidence type="ECO:0000313" key="9">
    <source>
        <dbReference type="EMBL" id="GJN92494.1"/>
    </source>
</evidence>
<organism evidence="9 10">
    <name type="scientific">Rhodotorula paludigena</name>
    <dbReference type="NCBI Taxonomy" id="86838"/>
    <lineage>
        <taxon>Eukaryota</taxon>
        <taxon>Fungi</taxon>
        <taxon>Dikarya</taxon>
        <taxon>Basidiomycota</taxon>
        <taxon>Pucciniomycotina</taxon>
        <taxon>Microbotryomycetes</taxon>
        <taxon>Sporidiobolales</taxon>
        <taxon>Sporidiobolaceae</taxon>
        <taxon>Rhodotorula</taxon>
    </lineage>
</organism>